<gene>
    <name evidence="1" type="ORF">GGD71_005663</name>
</gene>
<accession>A0A840FX33</accession>
<organism evidence="1 2">
    <name type="scientific">Variovorax guangxiensis</name>
    <dbReference type="NCBI Taxonomy" id="1775474"/>
    <lineage>
        <taxon>Bacteria</taxon>
        <taxon>Pseudomonadati</taxon>
        <taxon>Pseudomonadota</taxon>
        <taxon>Betaproteobacteria</taxon>
        <taxon>Burkholderiales</taxon>
        <taxon>Comamonadaceae</taxon>
        <taxon>Variovorax</taxon>
    </lineage>
</organism>
<protein>
    <submittedName>
        <fullName evidence="1">Uncharacterized protein</fullName>
    </submittedName>
</protein>
<comment type="caution">
    <text evidence="1">The sequence shown here is derived from an EMBL/GenBank/DDBJ whole genome shotgun (WGS) entry which is preliminary data.</text>
</comment>
<reference evidence="1 2" key="1">
    <citation type="submission" date="2020-08" db="EMBL/GenBank/DDBJ databases">
        <title>Genomic Encyclopedia of Type Strains, Phase IV (KMG-V): Genome sequencing to study the core and pangenomes of soil and plant-associated prokaryotes.</title>
        <authorList>
            <person name="Whitman W."/>
        </authorList>
    </citation>
    <scope>NUCLEOTIDE SEQUENCE [LARGE SCALE GENOMIC DNA]</scope>
    <source>
        <strain evidence="1 2">34/80</strain>
    </source>
</reference>
<sequence length="62" mass="6860">MRPSLELVVLGASGDSALRVALPEVTLSLAIQFAPSLNNWLCFFQRAWTLPDHLVFDASFAR</sequence>
<evidence type="ECO:0000313" key="2">
    <source>
        <dbReference type="Proteomes" id="UP000524450"/>
    </source>
</evidence>
<dbReference type="EMBL" id="JACIFZ010000009">
    <property type="protein sequence ID" value="MBB4224854.1"/>
    <property type="molecule type" value="Genomic_DNA"/>
</dbReference>
<name>A0A840FX33_9BURK</name>
<proteinExistence type="predicted"/>
<dbReference type="RefSeq" id="WP_184641724.1">
    <property type="nucleotide sequence ID" value="NZ_JACIFZ010000009.1"/>
</dbReference>
<dbReference type="AlphaFoldDB" id="A0A840FX33"/>
<evidence type="ECO:0000313" key="1">
    <source>
        <dbReference type="EMBL" id="MBB4224854.1"/>
    </source>
</evidence>
<dbReference type="Proteomes" id="UP000524450">
    <property type="component" value="Unassembled WGS sequence"/>
</dbReference>